<feature type="transmembrane region" description="Helical" evidence="19">
    <location>
        <begin position="220"/>
        <end position="239"/>
    </location>
</feature>
<dbReference type="GO" id="GO:0016024">
    <property type="term" value="P:CDP-diacylglycerol biosynthetic process"/>
    <property type="evidence" value="ECO:0007669"/>
    <property type="project" value="UniProtKB-UniPathway"/>
</dbReference>
<keyword evidence="17" id="KW-1208">Phospholipid metabolism</keyword>
<keyword evidence="13 19" id="KW-1133">Transmembrane helix</keyword>
<evidence type="ECO:0000256" key="4">
    <source>
        <dbReference type="ARBA" id="ARBA00005189"/>
    </source>
</evidence>
<keyword evidence="16" id="KW-0594">Phospholipid biosynthesis</keyword>
<evidence type="ECO:0000256" key="2">
    <source>
        <dbReference type="ARBA" id="ARBA00004651"/>
    </source>
</evidence>
<evidence type="ECO:0000256" key="1">
    <source>
        <dbReference type="ARBA" id="ARBA00001698"/>
    </source>
</evidence>
<feature type="transmembrane region" description="Helical" evidence="19">
    <location>
        <begin position="12"/>
        <end position="32"/>
    </location>
</feature>
<dbReference type="GO" id="GO:0004605">
    <property type="term" value="F:phosphatidate cytidylyltransferase activity"/>
    <property type="evidence" value="ECO:0007669"/>
    <property type="project" value="UniProtKB-EC"/>
</dbReference>
<evidence type="ECO:0000256" key="18">
    <source>
        <dbReference type="RuleBase" id="RU003938"/>
    </source>
</evidence>
<keyword evidence="10 18" id="KW-0808">Transferase</keyword>
<dbReference type="EC" id="2.7.7.41" evidence="6 18"/>
<evidence type="ECO:0000256" key="5">
    <source>
        <dbReference type="ARBA" id="ARBA00010185"/>
    </source>
</evidence>
<evidence type="ECO:0000256" key="19">
    <source>
        <dbReference type="SAM" id="Phobius"/>
    </source>
</evidence>
<evidence type="ECO:0000256" key="9">
    <source>
        <dbReference type="ARBA" id="ARBA00022516"/>
    </source>
</evidence>
<feature type="transmembrane region" description="Helical" evidence="19">
    <location>
        <begin position="38"/>
        <end position="56"/>
    </location>
</feature>
<evidence type="ECO:0000313" key="20">
    <source>
        <dbReference type="EMBL" id="SHI40759.1"/>
    </source>
</evidence>
<reference evidence="20 21" key="1">
    <citation type="submission" date="2016-11" db="EMBL/GenBank/DDBJ databases">
        <authorList>
            <person name="Jaros S."/>
            <person name="Januszkiewicz K."/>
            <person name="Wedrychowicz H."/>
        </authorList>
    </citation>
    <scope>NUCLEOTIDE SEQUENCE [LARGE SCALE GENOMIC DNA]</scope>
    <source>
        <strain evidence="20 21">DSM 25479</strain>
    </source>
</reference>
<feature type="transmembrane region" description="Helical" evidence="19">
    <location>
        <begin position="156"/>
        <end position="178"/>
    </location>
</feature>
<evidence type="ECO:0000313" key="21">
    <source>
        <dbReference type="Proteomes" id="UP000184335"/>
    </source>
</evidence>
<evidence type="ECO:0000256" key="17">
    <source>
        <dbReference type="ARBA" id="ARBA00023264"/>
    </source>
</evidence>
<evidence type="ECO:0000256" key="10">
    <source>
        <dbReference type="ARBA" id="ARBA00022679"/>
    </source>
</evidence>
<dbReference type="PANTHER" id="PTHR46382:SF1">
    <property type="entry name" value="PHOSPHATIDATE CYTIDYLYLTRANSFERASE"/>
    <property type="match status" value="1"/>
</dbReference>
<dbReference type="Proteomes" id="UP000184335">
    <property type="component" value="Unassembled WGS sequence"/>
</dbReference>
<feature type="transmembrane region" description="Helical" evidence="19">
    <location>
        <begin position="68"/>
        <end position="87"/>
    </location>
</feature>
<proteinExistence type="inferred from homology"/>
<evidence type="ECO:0000256" key="14">
    <source>
        <dbReference type="ARBA" id="ARBA00023098"/>
    </source>
</evidence>
<comment type="catalytic activity">
    <reaction evidence="1 18">
        <text>a 1,2-diacyl-sn-glycero-3-phosphate + CTP + H(+) = a CDP-1,2-diacyl-sn-glycerol + diphosphate</text>
        <dbReference type="Rhea" id="RHEA:16229"/>
        <dbReference type="ChEBI" id="CHEBI:15378"/>
        <dbReference type="ChEBI" id="CHEBI:33019"/>
        <dbReference type="ChEBI" id="CHEBI:37563"/>
        <dbReference type="ChEBI" id="CHEBI:58332"/>
        <dbReference type="ChEBI" id="CHEBI:58608"/>
        <dbReference type="EC" id="2.7.7.41"/>
    </reaction>
</comment>
<keyword evidence="8" id="KW-1003">Cell membrane</keyword>
<dbReference type="Pfam" id="PF01148">
    <property type="entry name" value="CTP_transf_1"/>
    <property type="match status" value="1"/>
</dbReference>
<evidence type="ECO:0000256" key="15">
    <source>
        <dbReference type="ARBA" id="ARBA00023136"/>
    </source>
</evidence>
<feature type="transmembrane region" description="Helical" evidence="19">
    <location>
        <begin position="190"/>
        <end position="208"/>
    </location>
</feature>
<dbReference type="PROSITE" id="PS01315">
    <property type="entry name" value="CDS"/>
    <property type="match status" value="1"/>
</dbReference>
<dbReference type="OrthoDB" id="9799199at2"/>
<accession>A0A1M6AW24</accession>
<keyword evidence="14" id="KW-0443">Lipid metabolism</keyword>
<evidence type="ECO:0000256" key="12">
    <source>
        <dbReference type="ARBA" id="ARBA00022695"/>
    </source>
</evidence>
<comment type="similarity">
    <text evidence="5 18">Belongs to the CDS family.</text>
</comment>
<comment type="pathway">
    <text evidence="4">Lipid metabolism.</text>
</comment>
<comment type="pathway">
    <text evidence="3 18">Phospholipid metabolism; CDP-diacylglycerol biosynthesis; CDP-diacylglycerol from sn-glycerol 3-phosphate: step 3/3.</text>
</comment>
<feature type="transmembrane region" description="Helical" evidence="19">
    <location>
        <begin position="93"/>
        <end position="114"/>
    </location>
</feature>
<organism evidence="20 21">
    <name type="scientific">Cruoricaptor ignavus</name>
    <dbReference type="NCBI Taxonomy" id="1118202"/>
    <lineage>
        <taxon>Bacteria</taxon>
        <taxon>Pseudomonadati</taxon>
        <taxon>Bacteroidota</taxon>
        <taxon>Flavobacteriia</taxon>
        <taxon>Flavobacteriales</taxon>
        <taxon>Weeksellaceae</taxon>
        <taxon>Cruoricaptor</taxon>
    </lineage>
</organism>
<comment type="subcellular location">
    <subcellularLocation>
        <location evidence="2">Cell membrane</location>
        <topology evidence="2">Multi-pass membrane protein</topology>
    </subcellularLocation>
</comment>
<keyword evidence="21" id="KW-1185">Reference proteome</keyword>
<evidence type="ECO:0000256" key="16">
    <source>
        <dbReference type="ARBA" id="ARBA00023209"/>
    </source>
</evidence>
<dbReference type="GO" id="GO:0005886">
    <property type="term" value="C:plasma membrane"/>
    <property type="evidence" value="ECO:0007669"/>
    <property type="project" value="UniProtKB-SubCell"/>
</dbReference>
<dbReference type="UniPathway" id="UPA00557">
    <property type="reaction ID" value="UER00614"/>
</dbReference>
<keyword evidence="9" id="KW-0444">Lipid biosynthesis</keyword>
<feature type="transmembrane region" description="Helical" evidence="19">
    <location>
        <begin position="126"/>
        <end position="144"/>
    </location>
</feature>
<evidence type="ECO:0000256" key="3">
    <source>
        <dbReference type="ARBA" id="ARBA00005119"/>
    </source>
</evidence>
<sequence length="284" mass="32512">MDRNLILRTVSGIVYCAVIIVCTAPVLQAIFPHLPQQHLFWGLMGFLMLCGAWECTRLMKFDKRSWEFYAVFPLVILVFYRFSVRYYRHGFYFSFHLPELLELSLIALAAVTLFRFRDELYYENGKLIFTVIYTALPFSFALGLPKFGSSDFSLEVFFLFILIWCSDTFAYLAGRLFGKHKMAPKISPKKTWEGYAGGVVLTLIVSFFVEKYNPDLRGNWIAVGLLVSLFAPLGDLVESQLKRSFGAKDSGKLIPGHGGVLDRLDSFIICAPVVYLYFLIEKLF</sequence>
<evidence type="ECO:0000256" key="6">
    <source>
        <dbReference type="ARBA" id="ARBA00012487"/>
    </source>
</evidence>
<protein>
    <recommendedName>
        <fullName evidence="7 18">Phosphatidate cytidylyltransferase</fullName>
        <ecNumber evidence="6 18">2.7.7.41</ecNumber>
    </recommendedName>
</protein>
<dbReference type="PANTHER" id="PTHR46382">
    <property type="entry name" value="PHOSPHATIDATE CYTIDYLYLTRANSFERASE"/>
    <property type="match status" value="1"/>
</dbReference>
<evidence type="ECO:0000256" key="8">
    <source>
        <dbReference type="ARBA" id="ARBA00022475"/>
    </source>
</evidence>
<name>A0A1M6AW24_9FLAO</name>
<evidence type="ECO:0000256" key="13">
    <source>
        <dbReference type="ARBA" id="ARBA00022989"/>
    </source>
</evidence>
<keyword evidence="11 18" id="KW-0812">Transmembrane</keyword>
<keyword evidence="15 19" id="KW-0472">Membrane</keyword>
<gene>
    <name evidence="20" type="ORF">SAMN05443429_101440</name>
</gene>
<dbReference type="EMBL" id="FQYI01000001">
    <property type="protein sequence ID" value="SHI40759.1"/>
    <property type="molecule type" value="Genomic_DNA"/>
</dbReference>
<dbReference type="STRING" id="1118202.SAMN05443429_101440"/>
<keyword evidence="12 18" id="KW-0548">Nucleotidyltransferase</keyword>
<evidence type="ECO:0000256" key="11">
    <source>
        <dbReference type="ARBA" id="ARBA00022692"/>
    </source>
</evidence>
<evidence type="ECO:0000256" key="7">
    <source>
        <dbReference type="ARBA" id="ARBA00019373"/>
    </source>
</evidence>
<dbReference type="RefSeq" id="WP_073177861.1">
    <property type="nucleotide sequence ID" value="NZ_FQYI01000001.1"/>
</dbReference>
<dbReference type="InterPro" id="IPR000374">
    <property type="entry name" value="PC_trans"/>
</dbReference>
<dbReference type="AlphaFoldDB" id="A0A1M6AW24"/>